<accession>A0A1R4AB26</accession>
<dbReference type="KEGG" id="bmic:BMR1_03g00190"/>
<dbReference type="RefSeq" id="XP_021338397.1">
    <property type="nucleotide sequence ID" value="XM_021481800.1"/>
</dbReference>
<dbReference type="GO" id="GO:0019901">
    <property type="term" value="F:protein kinase binding"/>
    <property type="evidence" value="ECO:0007669"/>
    <property type="project" value="TreeGrafter"/>
</dbReference>
<dbReference type="OrthoDB" id="10067079at2759"/>
<sequence length="179" mass="20835">MADSLILSDGRVVNVSSEIKVEPVKEKFMPKRPRDVFAHIGAERIVNIWGSASGAGSDFFDIYRKHRAREMDRVEQLEKDFQESLENKIFQAKREERINKLLAKTAKKRYKRKRREMKKKGLLTDNIREEHNEQSPDGEEDYHESTEETSIGNVEMTLPEKIIQTKRPSTITVEADPDF</sequence>
<dbReference type="Proteomes" id="UP000002899">
    <property type="component" value="Chromosome III"/>
</dbReference>
<dbReference type="EMBL" id="LN871598">
    <property type="protein sequence ID" value="SJK86209.1"/>
    <property type="molecule type" value="Genomic_DNA"/>
</dbReference>
<name>A0A1R4AB26_BABMR</name>
<dbReference type="VEuPathDB" id="PiroplasmaDB:BMR1_03g00190"/>
<keyword evidence="3" id="KW-1185">Reference proteome</keyword>
<dbReference type="PANTHER" id="PTHR13507:SF0">
    <property type="entry name" value="PRKR-INTERACTING PROTEIN 1"/>
    <property type="match status" value="1"/>
</dbReference>
<reference evidence="2 3" key="2">
    <citation type="journal article" date="2013" name="PLoS ONE">
        <title>Whole genome mapping and re-organization of the nuclear and mitochondrial genomes of Babesia microti isolates.</title>
        <authorList>
            <person name="Cornillot E."/>
            <person name="Dassouli A."/>
            <person name="Garg A."/>
            <person name="Pachikara N."/>
            <person name="Randazzo S."/>
            <person name="Depoix D."/>
            <person name="Carcy B."/>
            <person name="Delbecq S."/>
            <person name="Frutos R."/>
            <person name="Silva J.C."/>
            <person name="Sutton R."/>
            <person name="Krause P.J."/>
            <person name="Mamoun C.B."/>
        </authorList>
    </citation>
    <scope>NUCLEOTIDE SEQUENCE [LARGE SCALE GENOMIC DNA]</scope>
    <source>
        <strain evidence="2 3">RI</strain>
    </source>
</reference>
<dbReference type="Pfam" id="PF06658">
    <property type="entry name" value="DUF1168"/>
    <property type="match status" value="1"/>
</dbReference>
<evidence type="ECO:0000313" key="3">
    <source>
        <dbReference type="Proteomes" id="UP000002899"/>
    </source>
</evidence>
<organism evidence="2 3">
    <name type="scientific">Babesia microti (strain RI)</name>
    <dbReference type="NCBI Taxonomy" id="1133968"/>
    <lineage>
        <taxon>Eukaryota</taxon>
        <taxon>Sar</taxon>
        <taxon>Alveolata</taxon>
        <taxon>Apicomplexa</taxon>
        <taxon>Aconoidasida</taxon>
        <taxon>Piroplasmida</taxon>
        <taxon>Babesiidae</taxon>
        <taxon>Babesia</taxon>
    </lineage>
</organism>
<dbReference type="PANTHER" id="PTHR13507">
    <property type="entry name" value="PRKR-INTERACTING PROTEIN 1"/>
    <property type="match status" value="1"/>
</dbReference>
<dbReference type="InterPro" id="IPR009548">
    <property type="entry name" value="Prkrip1"/>
</dbReference>
<evidence type="ECO:0000313" key="2">
    <source>
        <dbReference type="EMBL" id="SJK86209.1"/>
    </source>
</evidence>
<evidence type="ECO:0008006" key="4">
    <source>
        <dbReference type="Google" id="ProtNLM"/>
    </source>
</evidence>
<dbReference type="GO" id="GO:0003725">
    <property type="term" value="F:double-stranded RNA binding"/>
    <property type="evidence" value="ECO:0007669"/>
    <property type="project" value="InterPro"/>
</dbReference>
<protein>
    <recommendedName>
        <fullName evidence="4">PRKR-interacting protein 1</fullName>
    </recommendedName>
</protein>
<feature type="region of interest" description="Disordered" evidence="1">
    <location>
        <begin position="113"/>
        <end position="159"/>
    </location>
</feature>
<dbReference type="GO" id="GO:0005730">
    <property type="term" value="C:nucleolus"/>
    <property type="evidence" value="ECO:0007669"/>
    <property type="project" value="TreeGrafter"/>
</dbReference>
<dbReference type="AlphaFoldDB" id="A0A1R4AB26"/>
<dbReference type="GO" id="GO:0004860">
    <property type="term" value="F:protein kinase inhibitor activity"/>
    <property type="evidence" value="ECO:0007669"/>
    <property type="project" value="TreeGrafter"/>
</dbReference>
<reference evidence="2 3" key="3">
    <citation type="journal article" date="2016" name="Sci. Rep.">
        <title>Genome-wide diversity and gene expression profiling of Babesia microti isolates identify polymorphic genes that mediate host-pathogen interactions.</title>
        <authorList>
            <person name="Silva J.C."/>
            <person name="Cornillot E."/>
            <person name="McCracken C."/>
            <person name="Usmani-Brown S."/>
            <person name="Dwivedi A."/>
            <person name="Ifeonu O.O."/>
            <person name="Crabtree J."/>
            <person name="Gotia H.T."/>
            <person name="Virji A.Z."/>
            <person name="Reynes C."/>
            <person name="Colinge J."/>
            <person name="Kumar V."/>
            <person name="Lawres L."/>
            <person name="Pazzi J.E."/>
            <person name="Pablo J.V."/>
            <person name="Hung C."/>
            <person name="Brancato J."/>
            <person name="Kumari P."/>
            <person name="Orvis J."/>
            <person name="Tretina K."/>
            <person name="Chibucos M."/>
            <person name="Ott S."/>
            <person name="Sadzewicz L."/>
            <person name="Sengamalay N."/>
            <person name="Shetty A.C."/>
            <person name="Su Q."/>
            <person name="Tallon L."/>
            <person name="Fraser C.M."/>
            <person name="Frutos R."/>
            <person name="Molina D.M."/>
            <person name="Krause P.J."/>
            <person name="Ben Mamoun C."/>
        </authorList>
    </citation>
    <scope>NUCLEOTIDE SEQUENCE [LARGE SCALE GENOMIC DNA]</scope>
    <source>
        <strain evidence="2 3">RI</strain>
    </source>
</reference>
<reference evidence="2 3" key="1">
    <citation type="journal article" date="2012" name="Nucleic Acids Res.">
        <title>Sequencing of the smallest Apicomplexan genome from the human pathogen Babesia microti.</title>
        <authorList>
            <person name="Cornillot E."/>
            <person name="Hadj-Kaddour K."/>
            <person name="Dassouli A."/>
            <person name="Noel B."/>
            <person name="Ranwez V."/>
            <person name="Vacherie B."/>
            <person name="Augagneur Y."/>
            <person name="Bres V."/>
            <person name="Duclos A."/>
            <person name="Randazzo S."/>
            <person name="Carcy B."/>
            <person name="Debierre-Grockiego F."/>
            <person name="Delbecq S."/>
            <person name="Moubri-Menage K."/>
            <person name="Shams-Eldin H."/>
            <person name="Usmani-Brown S."/>
            <person name="Bringaud F."/>
            <person name="Wincker P."/>
            <person name="Vivares C.P."/>
            <person name="Schwarz R.T."/>
            <person name="Schetters T.P."/>
            <person name="Krause P.J."/>
            <person name="Gorenflot A."/>
            <person name="Berry V."/>
            <person name="Barbe V."/>
            <person name="Ben Mamoun C."/>
        </authorList>
    </citation>
    <scope>NUCLEOTIDE SEQUENCE [LARGE SCALE GENOMIC DNA]</scope>
    <source>
        <strain evidence="2 3">RI</strain>
    </source>
</reference>
<evidence type="ECO:0000256" key="1">
    <source>
        <dbReference type="SAM" id="MobiDB-lite"/>
    </source>
</evidence>
<proteinExistence type="predicted"/>
<dbReference type="GeneID" id="24424673"/>